<reference evidence="5" key="1">
    <citation type="submission" date="2017-02" db="UniProtKB">
        <authorList>
            <consortium name="WormBaseParasite"/>
        </authorList>
    </citation>
    <scope>IDENTIFICATION</scope>
</reference>
<evidence type="ECO:0000256" key="1">
    <source>
        <dbReference type="ARBA" id="ARBA00023125"/>
    </source>
</evidence>
<dbReference type="SUPFAM" id="SSF48295">
    <property type="entry name" value="TrpR-like"/>
    <property type="match status" value="1"/>
</dbReference>
<evidence type="ECO:0000259" key="2">
    <source>
        <dbReference type="PROSITE" id="PS51253"/>
    </source>
</evidence>
<dbReference type="EMBL" id="UZAE01012816">
    <property type="protein sequence ID" value="VDO06817.1"/>
    <property type="molecule type" value="Genomic_DNA"/>
</dbReference>
<feature type="domain" description="HTH CENPB-type" evidence="2">
    <location>
        <begin position="69"/>
        <end position="142"/>
    </location>
</feature>
<dbReference type="PROSITE" id="PS51253">
    <property type="entry name" value="HTH_CENPB"/>
    <property type="match status" value="1"/>
</dbReference>
<dbReference type="InterPro" id="IPR009057">
    <property type="entry name" value="Homeodomain-like_sf"/>
</dbReference>
<accession>A0A0R3TQX4</accession>
<dbReference type="Gene3D" id="1.10.10.10">
    <property type="entry name" value="Winged helix-like DNA-binding domain superfamily/Winged helix DNA-binding domain"/>
    <property type="match status" value="1"/>
</dbReference>
<dbReference type="Pfam" id="PF03221">
    <property type="entry name" value="HTH_Tnp_Tc5"/>
    <property type="match status" value="1"/>
</dbReference>
<dbReference type="STRING" id="102285.A0A0R3TQX4"/>
<gene>
    <name evidence="3" type="ORF">HNAJ_LOCUS9953</name>
</gene>
<keyword evidence="4" id="KW-1185">Reference proteome</keyword>
<dbReference type="GO" id="GO:0043565">
    <property type="term" value="F:sequence-specific DNA binding"/>
    <property type="evidence" value="ECO:0007669"/>
    <property type="project" value="InterPro"/>
</dbReference>
<dbReference type="WBParaSite" id="HNAJ_0000995801-mRNA-1">
    <property type="protein sequence ID" value="HNAJ_0000995801-mRNA-1"/>
    <property type="gene ID" value="HNAJ_0000995801"/>
</dbReference>
<evidence type="ECO:0000313" key="5">
    <source>
        <dbReference type="WBParaSite" id="HNAJ_0000995801-mRNA-1"/>
    </source>
</evidence>
<dbReference type="Proteomes" id="UP000278807">
    <property type="component" value="Unassembled WGS sequence"/>
</dbReference>
<sequence length="170" mass="19978">MESKETTPKRVQRSYTIDEKLSAIKRVKEHSGNLSVASRELGIDRKRLREWCRQESDLTKQSDKKRRRAIGGGRRPSLRNLETKLFQWIVAQCANNMIINYRRLREHTFVLTKELEIEMPDFKCSDKWIFNFMKRNSLTVGKMTNVGQVDNTTGDDRAQIASDRQELNMK</sequence>
<dbReference type="InterPro" id="IPR036388">
    <property type="entry name" value="WH-like_DNA-bd_sf"/>
</dbReference>
<reference evidence="3 4" key="2">
    <citation type="submission" date="2018-11" db="EMBL/GenBank/DDBJ databases">
        <authorList>
            <consortium name="Pathogen Informatics"/>
        </authorList>
    </citation>
    <scope>NUCLEOTIDE SEQUENCE [LARGE SCALE GENOMIC DNA]</scope>
</reference>
<evidence type="ECO:0000313" key="4">
    <source>
        <dbReference type="Proteomes" id="UP000278807"/>
    </source>
</evidence>
<protein>
    <submittedName>
        <fullName evidence="5">HTH CENPB-type domain-containing protein</fullName>
    </submittedName>
</protein>
<keyword evidence="1" id="KW-0238">DNA-binding</keyword>
<dbReference type="AlphaFoldDB" id="A0A0R3TQX4"/>
<dbReference type="SUPFAM" id="SSF46689">
    <property type="entry name" value="Homeodomain-like"/>
    <property type="match status" value="1"/>
</dbReference>
<dbReference type="Gene3D" id="1.10.10.60">
    <property type="entry name" value="Homeodomain-like"/>
    <property type="match status" value="1"/>
</dbReference>
<organism evidence="5">
    <name type="scientific">Rodentolepis nana</name>
    <name type="common">Dwarf tapeworm</name>
    <name type="synonym">Hymenolepis nana</name>
    <dbReference type="NCBI Taxonomy" id="102285"/>
    <lineage>
        <taxon>Eukaryota</taxon>
        <taxon>Metazoa</taxon>
        <taxon>Spiralia</taxon>
        <taxon>Lophotrochozoa</taxon>
        <taxon>Platyhelminthes</taxon>
        <taxon>Cestoda</taxon>
        <taxon>Eucestoda</taxon>
        <taxon>Cyclophyllidea</taxon>
        <taxon>Hymenolepididae</taxon>
        <taxon>Rodentolepis</taxon>
    </lineage>
</organism>
<evidence type="ECO:0000313" key="3">
    <source>
        <dbReference type="EMBL" id="VDO06817.1"/>
    </source>
</evidence>
<proteinExistence type="predicted"/>
<dbReference type="InterPro" id="IPR006600">
    <property type="entry name" value="HTH_CenpB_DNA-bd_dom"/>
</dbReference>
<name>A0A0R3TQX4_RODNA</name>
<dbReference type="OrthoDB" id="10060191at2759"/>
<dbReference type="InterPro" id="IPR010921">
    <property type="entry name" value="Trp_repressor/repl_initiator"/>
</dbReference>